<gene>
    <name evidence="1" type="ORF">Ciccas_012197</name>
</gene>
<comment type="caution">
    <text evidence="1">The sequence shown here is derived from an EMBL/GenBank/DDBJ whole genome shotgun (WGS) entry which is preliminary data.</text>
</comment>
<dbReference type="InterPro" id="IPR021109">
    <property type="entry name" value="Peptidase_aspartic_dom_sf"/>
</dbReference>
<protein>
    <recommendedName>
        <fullName evidence="3">Aspartyl protease</fullName>
    </recommendedName>
</protein>
<reference evidence="1 2" key="1">
    <citation type="submission" date="2024-11" db="EMBL/GenBank/DDBJ databases">
        <title>Adaptive evolution of stress response genes in parasites aligns with host niche diversity.</title>
        <authorList>
            <person name="Hahn C."/>
            <person name="Resl P."/>
        </authorList>
    </citation>
    <scope>NUCLEOTIDE SEQUENCE [LARGE SCALE GENOMIC DNA]</scope>
    <source>
        <strain evidence="1">EGGRZ-B1_66</strain>
        <tissue evidence="1">Body</tissue>
    </source>
</reference>
<evidence type="ECO:0000313" key="1">
    <source>
        <dbReference type="EMBL" id="KAL3309257.1"/>
    </source>
</evidence>
<dbReference type="SUPFAM" id="SSF50630">
    <property type="entry name" value="Acid proteases"/>
    <property type="match status" value="1"/>
</dbReference>
<dbReference type="Proteomes" id="UP001626550">
    <property type="component" value="Unassembled WGS sequence"/>
</dbReference>
<evidence type="ECO:0008006" key="3">
    <source>
        <dbReference type="Google" id="ProtNLM"/>
    </source>
</evidence>
<sequence>MVDRVRRRALVDTGCTRSILGRHVKDTDVGGGRVRVETVGAELEAEKAKAELQRLPGIDLLIGMDVIDRVGGVSCGLGGLVEFAAAAVESLDIRVKDKDFAAVFNGKFWEVS</sequence>
<keyword evidence="2" id="KW-1185">Reference proteome</keyword>
<evidence type="ECO:0000313" key="2">
    <source>
        <dbReference type="Proteomes" id="UP001626550"/>
    </source>
</evidence>
<organism evidence="1 2">
    <name type="scientific">Cichlidogyrus casuarinus</name>
    <dbReference type="NCBI Taxonomy" id="1844966"/>
    <lineage>
        <taxon>Eukaryota</taxon>
        <taxon>Metazoa</taxon>
        <taxon>Spiralia</taxon>
        <taxon>Lophotrochozoa</taxon>
        <taxon>Platyhelminthes</taxon>
        <taxon>Monogenea</taxon>
        <taxon>Monopisthocotylea</taxon>
        <taxon>Dactylogyridea</taxon>
        <taxon>Ancyrocephalidae</taxon>
        <taxon>Cichlidogyrus</taxon>
    </lineage>
</organism>
<dbReference type="EMBL" id="JBJKFK010004123">
    <property type="protein sequence ID" value="KAL3309257.1"/>
    <property type="molecule type" value="Genomic_DNA"/>
</dbReference>
<name>A0ABD2PP47_9PLAT</name>
<accession>A0ABD2PP47</accession>
<dbReference type="AlphaFoldDB" id="A0ABD2PP47"/>
<proteinExistence type="predicted"/>